<feature type="region of interest" description="Disordered" evidence="5">
    <location>
        <begin position="317"/>
        <end position="365"/>
    </location>
</feature>
<protein>
    <submittedName>
        <fullName evidence="7">Putative transmembrane protein</fullName>
    </submittedName>
</protein>
<dbReference type="Pfam" id="PF03619">
    <property type="entry name" value="Solute_trans_a"/>
    <property type="match status" value="1"/>
</dbReference>
<evidence type="ECO:0000256" key="4">
    <source>
        <dbReference type="ARBA" id="ARBA00023136"/>
    </source>
</evidence>
<keyword evidence="4 6" id="KW-0472">Membrane</keyword>
<organism evidence="7 8">
    <name type="scientific">Stichopus japonicus</name>
    <name type="common">Sea cucumber</name>
    <dbReference type="NCBI Taxonomy" id="307972"/>
    <lineage>
        <taxon>Eukaryota</taxon>
        <taxon>Metazoa</taxon>
        <taxon>Echinodermata</taxon>
        <taxon>Eleutherozoa</taxon>
        <taxon>Echinozoa</taxon>
        <taxon>Holothuroidea</taxon>
        <taxon>Aspidochirotacea</taxon>
        <taxon>Aspidochirotida</taxon>
        <taxon>Stichopodidae</taxon>
        <taxon>Apostichopus</taxon>
    </lineage>
</organism>
<dbReference type="GO" id="GO:0016020">
    <property type="term" value="C:membrane"/>
    <property type="evidence" value="ECO:0007669"/>
    <property type="project" value="UniProtKB-SubCell"/>
</dbReference>
<dbReference type="OrthoDB" id="5348404at2759"/>
<feature type="transmembrane region" description="Helical" evidence="6">
    <location>
        <begin position="230"/>
        <end position="250"/>
    </location>
</feature>
<evidence type="ECO:0000256" key="6">
    <source>
        <dbReference type="SAM" id="Phobius"/>
    </source>
</evidence>
<dbReference type="AlphaFoldDB" id="A0A2G8KUB7"/>
<evidence type="ECO:0000313" key="7">
    <source>
        <dbReference type="EMBL" id="PIK51606.1"/>
    </source>
</evidence>
<dbReference type="EMBL" id="MRZV01000363">
    <property type="protein sequence ID" value="PIK51606.1"/>
    <property type="molecule type" value="Genomic_DNA"/>
</dbReference>
<accession>A0A2G8KUB7</accession>
<name>A0A2G8KUB7_STIJA</name>
<feature type="transmembrane region" description="Helical" evidence="6">
    <location>
        <begin position="145"/>
        <end position="169"/>
    </location>
</feature>
<feature type="transmembrane region" description="Helical" evidence="6">
    <location>
        <begin position="115"/>
        <end position="133"/>
    </location>
</feature>
<comment type="subcellular location">
    <subcellularLocation>
        <location evidence="1">Membrane</location>
        <topology evidence="1">Multi-pass membrane protein</topology>
    </subcellularLocation>
</comment>
<dbReference type="PANTHER" id="PTHR23423">
    <property type="entry name" value="ORGANIC SOLUTE TRANSPORTER-RELATED"/>
    <property type="match status" value="1"/>
</dbReference>
<reference evidence="7 8" key="1">
    <citation type="journal article" date="2017" name="PLoS Biol.">
        <title>The sea cucumber genome provides insights into morphological evolution and visceral regeneration.</title>
        <authorList>
            <person name="Zhang X."/>
            <person name="Sun L."/>
            <person name="Yuan J."/>
            <person name="Sun Y."/>
            <person name="Gao Y."/>
            <person name="Zhang L."/>
            <person name="Li S."/>
            <person name="Dai H."/>
            <person name="Hamel J.F."/>
            <person name="Liu C."/>
            <person name="Yu Y."/>
            <person name="Liu S."/>
            <person name="Lin W."/>
            <person name="Guo K."/>
            <person name="Jin S."/>
            <person name="Xu P."/>
            <person name="Storey K.B."/>
            <person name="Huan P."/>
            <person name="Zhang T."/>
            <person name="Zhou Y."/>
            <person name="Zhang J."/>
            <person name="Lin C."/>
            <person name="Li X."/>
            <person name="Xing L."/>
            <person name="Huo D."/>
            <person name="Sun M."/>
            <person name="Wang L."/>
            <person name="Mercier A."/>
            <person name="Li F."/>
            <person name="Yang H."/>
            <person name="Xiang J."/>
        </authorList>
    </citation>
    <scope>NUCLEOTIDE SEQUENCE [LARGE SCALE GENOMIC DNA]</scope>
    <source>
        <strain evidence="7">Shaxun</strain>
        <tissue evidence="7">Muscle</tissue>
    </source>
</reference>
<evidence type="ECO:0000256" key="3">
    <source>
        <dbReference type="ARBA" id="ARBA00022989"/>
    </source>
</evidence>
<feature type="transmembrane region" description="Helical" evidence="6">
    <location>
        <begin position="190"/>
        <end position="210"/>
    </location>
</feature>
<sequence>MHLRHYNSPGEQRWIVRILFFIPIYAFDSWLSLLLISKHHYYVYFNSVRDIYEAFVIYNFLSLCYEYLGGESSIMSEIRGNYIRPANWLCCTCCLKGKTYTIGFLRFCKQATLQFCLVKPIMVASTLILLQFGKFSDGNFAINDGYLYITIIYNISVSLALFALFLFYFAVKELLAPFQPVLKFFLIKSIIFLSFWQGVLLAILELAKVIRSVPLYNGERIEAGTVSAGYQNFFICIEMFFAAIGLRFAFPYAIYMEGHLDNNDKERDMQQSISSNLRDTVNPSDMFHDTLHNFMPQYQQYMHIQNSTSKEEMDSGYYHIPTEKGSGAEESEDTVPSLPKPEGQKRWSKGSHNEKTGLLSSDDDF</sequence>
<dbReference type="SMART" id="SM01417">
    <property type="entry name" value="Solute_trans_a"/>
    <property type="match status" value="1"/>
</dbReference>
<feature type="transmembrane region" description="Helical" evidence="6">
    <location>
        <begin position="14"/>
        <end position="36"/>
    </location>
</feature>
<keyword evidence="2 6" id="KW-0812">Transmembrane</keyword>
<evidence type="ECO:0000256" key="2">
    <source>
        <dbReference type="ARBA" id="ARBA00022692"/>
    </source>
</evidence>
<evidence type="ECO:0000256" key="5">
    <source>
        <dbReference type="SAM" id="MobiDB-lite"/>
    </source>
</evidence>
<gene>
    <name evidence="7" type="ORF">BSL78_11478</name>
</gene>
<evidence type="ECO:0000313" key="8">
    <source>
        <dbReference type="Proteomes" id="UP000230750"/>
    </source>
</evidence>
<dbReference type="Proteomes" id="UP000230750">
    <property type="component" value="Unassembled WGS sequence"/>
</dbReference>
<keyword evidence="3 6" id="KW-1133">Transmembrane helix</keyword>
<proteinExistence type="predicted"/>
<dbReference type="STRING" id="307972.A0A2G8KUB7"/>
<keyword evidence="8" id="KW-1185">Reference proteome</keyword>
<comment type="caution">
    <text evidence="7">The sequence shown here is derived from an EMBL/GenBank/DDBJ whole genome shotgun (WGS) entry which is preliminary data.</text>
</comment>
<dbReference type="InterPro" id="IPR005178">
    <property type="entry name" value="Ostalpha/TMEM184C"/>
</dbReference>
<evidence type="ECO:0000256" key="1">
    <source>
        <dbReference type="ARBA" id="ARBA00004141"/>
    </source>
</evidence>